<protein>
    <submittedName>
        <fullName evidence="1">Ig domain-containing protein</fullName>
    </submittedName>
</protein>
<dbReference type="GO" id="GO:0005509">
    <property type="term" value="F:calcium ion binding"/>
    <property type="evidence" value="ECO:0007669"/>
    <property type="project" value="InterPro"/>
</dbReference>
<organism evidence="1 2">
    <name type="scientific">Arthrobacter cavernae</name>
    <dbReference type="NCBI Taxonomy" id="2817681"/>
    <lineage>
        <taxon>Bacteria</taxon>
        <taxon>Bacillati</taxon>
        <taxon>Actinomycetota</taxon>
        <taxon>Actinomycetes</taxon>
        <taxon>Micrococcales</taxon>
        <taxon>Micrococcaceae</taxon>
        <taxon>Arthrobacter</taxon>
    </lineage>
</organism>
<dbReference type="SUPFAM" id="SSF49313">
    <property type="entry name" value="Cadherin-like"/>
    <property type="match status" value="1"/>
</dbReference>
<dbReference type="RefSeq" id="WP_207616775.1">
    <property type="nucleotide sequence ID" value="NZ_JAFNLL010000031.1"/>
</dbReference>
<sequence>MNKVMHWGGQRPRSLSGPRGLLQAAFVLAAAMLLMLLAPGVAHAAVSVSRAEVSGGNLRIEGTSAPNATITVDGVAMGTSDGGGRFRIERAGFTAPADCTVDVNDGSATAVTATLSGCTVGSPPPPPPSTCTIVPQAFGDGNVGTLNTWYFGTSGCQTSQSPVKFNVVAGQIPPGTTLFTQGVGSGGITGRPTTEGLFAFTIRVQDFTGATDTESFSIRIGAPLPLVITNQSDVLSPGAVGQFYCCGNLFASGGVLDYTWSLQSGALPPGLALTTSPGRITGTPSTAGTYSFLMRVTDSRGVFAERTFSITIS</sequence>
<accession>A0A939HK82</accession>
<dbReference type="Pfam" id="PF05345">
    <property type="entry name" value="He_PIG"/>
    <property type="match status" value="1"/>
</dbReference>
<dbReference type="Gene3D" id="2.60.40.10">
    <property type="entry name" value="Immunoglobulins"/>
    <property type="match status" value="2"/>
</dbReference>
<keyword evidence="2" id="KW-1185">Reference proteome</keyword>
<dbReference type="AlphaFoldDB" id="A0A939HK82"/>
<reference evidence="1" key="1">
    <citation type="submission" date="2021-03" db="EMBL/GenBank/DDBJ databases">
        <title>A new species, PO-11, isolated from a karst cave deposit.</title>
        <authorList>
            <person name="Zhaoxiaoyong W."/>
        </authorList>
    </citation>
    <scope>NUCLEOTIDE SEQUENCE</scope>
    <source>
        <strain evidence="1">PO-11</strain>
    </source>
</reference>
<dbReference type="Proteomes" id="UP000664164">
    <property type="component" value="Unassembled WGS sequence"/>
</dbReference>
<dbReference type="InterPro" id="IPR013783">
    <property type="entry name" value="Ig-like_fold"/>
</dbReference>
<evidence type="ECO:0000313" key="2">
    <source>
        <dbReference type="Proteomes" id="UP000664164"/>
    </source>
</evidence>
<name>A0A939HK82_9MICC</name>
<dbReference type="GO" id="GO:0016020">
    <property type="term" value="C:membrane"/>
    <property type="evidence" value="ECO:0007669"/>
    <property type="project" value="InterPro"/>
</dbReference>
<dbReference type="GO" id="GO:0005975">
    <property type="term" value="P:carbohydrate metabolic process"/>
    <property type="evidence" value="ECO:0007669"/>
    <property type="project" value="UniProtKB-ARBA"/>
</dbReference>
<gene>
    <name evidence="1" type="ORF">J1902_13260</name>
</gene>
<proteinExistence type="predicted"/>
<dbReference type="InterPro" id="IPR015919">
    <property type="entry name" value="Cadherin-like_sf"/>
</dbReference>
<comment type="caution">
    <text evidence="1">The sequence shown here is derived from an EMBL/GenBank/DDBJ whole genome shotgun (WGS) entry which is preliminary data.</text>
</comment>
<dbReference type="EMBL" id="JAFNLL010000031">
    <property type="protein sequence ID" value="MBO1268925.1"/>
    <property type="molecule type" value="Genomic_DNA"/>
</dbReference>
<evidence type="ECO:0000313" key="1">
    <source>
        <dbReference type="EMBL" id="MBO1268925.1"/>
    </source>
</evidence>